<sequence length="139" mass="15283">MEKRYFAIHVESRKHTEAYSAALTQSVELILDVLERFATVPNGPVADRVTSKLKAVFDKNPVFYVLKQVSNVLSGADSKIPGLTLRAGPLFQGTAGHSNSPDLTDDRWLPAGFPMSDRQVAPPTTAHVFVVYTQSRLTL</sequence>
<dbReference type="EMBL" id="CM023484">
    <property type="protein sequence ID" value="KAH6931803.1"/>
    <property type="molecule type" value="Genomic_DNA"/>
</dbReference>
<evidence type="ECO:0000313" key="2">
    <source>
        <dbReference type="Proteomes" id="UP000821845"/>
    </source>
</evidence>
<accession>A0ACB7SDL1</accession>
<protein>
    <submittedName>
        <fullName evidence="1">Uncharacterized protein</fullName>
    </submittedName>
</protein>
<gene>
    <name evidence="1" type="ORF">HPB50_000856</name>
</gene>
<comment type="caution">
    <text evidence="1">The sequence shown here is derived from an EMBL/GenBank/DDBJ whole genome shotgun (WGS) entry which is preliminary data.</text>
</comment>
<name>A0ACB7SDL1_HYAAI</name>
<proteinExistence type="predicted"/>
<reference evidence="1" key="1">
    <citation type="submission" date="2020-05" db="EMBL/GenBank/DDBJ databases">
        <title>Large-scale comparative analyses of tick genomes elucidate their genetic diversity and vector capacities.</title>
        <authorList>
            <person name="Jia N."/>
            <person name="Wang J."/>
            <person name="Shi W."/>
            <person name="Du L."/>
            <person name="Sun Y."/>
            <person name="Zhan W."/>
            <person name="Jiang J."/>
            <person name="Wang Q."/>
            <person name="Zhang B."/>
            <person name="Ji P."/>
            <person name="Sakyi L.B."/>
            <person name="Cui X."/>
            <person name="Yuan T."/>
            <person name="Jiang B."/>
            <person name="Yang W."/>
            <person name="Lam T.T.-Y."/>
            <person name="Chang Q."/>
            <person name="Ding S."/>
            <person name="Wang X."/>
            <person name="Zhu J."/>
            <person name="Ruan X."/>
            <person name="Zhao L."/>
            <person name="Wei J."/>
            <person name="Que T."/>
            <person name="Du C."/>
            <person name="Cheng J."/>
            <person name="Dai P."/>
            <person name="Han X."/>
            <person name="Huang E."/>
            <person name="Gao Y."/>
            <person name="Liu J."/>
            <person name="Shao H."/>
            <person name="Ye R."/>
            <person name="Li L."/>
            <person name="Wei W."/>
            <person name="Wang X."/>
            <person name="Wang C."/>
            <person name="Yang T."/>
            <person name="Huo Q."/>
            <person name="Li W."/>
            <person name="Guo W."/>
            <person name="Chen H."/>
            <person name="Zhou L."/>
            <person name="Ni X."/>
            <person name="Tian J."/>
            <person name="Zhou Y."/>
            <person name="Sheng Y."/>
            <person name="Liu T."/>
            <person name="Pan Y."/>
            <person name="Xia L."/>
            <person name="Li J."/>
            <person name="Zhao F."/>
            <person name="Cao W."/>
        </authorList>
    </citation>
    <scope>NUCLEOTIDE SEQUENCE</scope>
    <source>
        <strain evidence="1">Hyas-2018</strain>
    </source>
</reference>
<evidence type="ECO:0000313" key="1">
    <source>
        <dbReference type="EMBL" id="KAH6931803.1"/>
    </source>
</evidence>
<dbReference type="Proteomes" id="UP000821845">
    <property type="component" value="Chromosome 4"/>
</dbReference>
<keyword evidence="2" id="KW-1185">Reference proteome</keyword>
<organism evidence="1 2">
    <name type="scientific">Hyalomma asiaticum</name>
    <name type="common">Tick</name>
    <dbReference type="NCBI Taxonomy" id="266040"/>
    <lineage>
        <taxon>Eukaryota</taxon>
        <taxon>Metazoa</taxon>
        <taxon>Ecdysozoa</taxon>
        <taxon>Arthropoda</taxon>
        <taxon>Chelicerata</taxon>
        <taxon>Arachnida</taxon>
        <taxon>Acari</taxon>
        <taxon>Parasitiformes</taxon>
        <taxon>Ixodida</taxon>
        <taxon>Ixodoidea</taxon>
        <taxon>Ixodidae</taxon>
        <taxon>Hyalomminae</taxon>
        <taxon>Hyalomma</taxon>
    </lineage>
</organism>